<gene>
    <name evidence="1" type="ORF">S03H2_55805</name>
</gene>
<protein>
    <recommendedName>
        <fullName evidence="2">PEP-CTERM protein-sorting domain-containing protein</fullName>
    </recommendedName>
</protein>
<evidence type="ECO:0000313" key="1">
    <source>
        <dbReference type="EMBL" id="GAH83247.1"/>
    </source>
</evidence>
<accession>X1INE9</accession>
<reference evidence="1" key="1">
    <citation type="journal article" date="2014" name="Front. Microbiol.">
        <title>High frequency of phylogenetically diverse reductive dehalogenase-homologous genes in deep subseafloor sedimentary metagenomes.</title>
        <authorList>
            <person name="Kawai M."/>
            <person name="Futagami T."/>
            <person name="Toyoda A."/>
            <person name="Takaki Y."/>
            <person name="Nishi S."/>
            <person name="Hori S."/>
            <person name="Arai W."/>
            <person name="Tsubouchi T."/>
            <person name="Morono Y."/>
            <person name="Uchiyama I."/>
            <person name="Ito T."/>
            <person name="Fujiyama A."/>
            <person name="Inagaki F."/>
            <person name="Takami H."/>
        </authorList>
    </citation>
    <scope>NUCLEOTIDE SEQUENCE</scope>
    <source>
        <strain evidence="1">Expedition CK06-06</strain>
    </source>
</reference>
<dbReference type="AlphaFoldDB" id="X1INE9"/>
<sequence>MNRHLMLGTLLAVVLVGAGAAPAGYMEFVSATPIDYEGTPAWEYYYDVYSDGMGSATQIWLYDFDANDLLNPLNQRWDGSAADGWGEGYWGEYPSIGDGDPGGTDLWVLTGNVGEMLNPIHPPSAYLPEMRNAMMWAGDITGDDELHYWYSSYVQYASGLYMTIRLVHPLGPGTISYSIIGPFSWEQDHAPITGPVPEPMTLSLLAVGAAALIRRRRR</sequence>
<feature type="non-terminal residue" evidence="1">
    <location>
        <position position="218"/>
    </location>
</feature>
<dbReference type="NCBIfam" id="TIGR02595">
    <property type="entry name" value="PEP_CTERM"/>
    <property type="match status" value="1"/>
</dbReference>
<name>X1INE9_9ZZZZ</name>
<organism evidence="1">
    <name type="scientific">marine sediment metagenome</name>
    <dbReference type="NCBI Taxonomy" id="412755"/>
    <lineage>
        <taxon>unclassified sequences</taxon>
        <taxon>metagenomes</taxon>
        <taxon>ecological metagenomes</taxon>
    </lineage>
</organism>
<proteinExistence type="predicted"/>
<comment type="caution">
    <text evidence="1">The sequence shown here is derived from an EMBL/GenBank/DDBJ whole genome shotgun (WGS) entry which is preliminary data.</text>
</comment>
<dbReference type="InterPro" id="IPR013424">
    <property type="entry name" value="Ice-binding_C"/>
</dbReference>
<dbReference type="EMBL" id="BARU01035681">
    <property type="protein sequence ID" value="GAH83247.1"/>
    <property type="molecule type" value="Genomic_DNA"/>
</dbReference>
<evidence type="ECO:0008006" key="2">
    <source>
        <dbReference type="Google" id="ProtNLM"/>
    </source>
</evidence>